<feature type="compositionally biased region" description="Pro residues" evidence="1">
    <location>
        <begin position="190"/>
        <end position="203"/>
    </location>
</feature>
<sequence>MMVTGCRPSSWRPPTSTRASDTAAVGAPSARRLARRRRRDACEAWLRSRAGAAASGSWQDREQAARPALVAAAAQRRVPGRARRRCNASLHARRVPPRGFCRASEAELAWAAAGERLGQQDRGTAPAVPRLASPLLKSDALSFVPGHGPPWIYTCGATVFSPPSVAEYVADVVQPQVAESQEPPSEESPRAPPTLSPLSPPSSPSLMGGEEVLECEVEENINIPGPSSLHDEADLQGSDEASVSPLLTAQPVECEAAPPTGEGSASSRPVSDGSARVSALLHSLATALMGVSSAPPPRLDERPLLRHETREEEPGTSREAPAPAFGPASTLDQRFCEMEVGIEVATAGFDVEQRRIWRDGVAGLAGGPPEATLALSRDALLSVLARLYVREEGMTLVDALSLTRDATSSTGIMFSP</sequence>
<feature type="region of interest" description="Disordered" evidence="1">
    <location>
        <begin position="177"/>
        <end position="209"/>
    </location>
</feature>
<gene>
    <name evidence="2" type="ORF">PCOR1329_LOCUS31296</name>
</gene>
<name>A0ABN9SPL9_9DINO</name>
<reference evidence="2" key="1">
    <citation type="submission" date="2023-10" db="EMBL/GenBank/DDBJ databases">
        <authorList>
            <person name="Chen Y."/>
            <person name="Shah S."/>
            <person name="Dougan E. K."/>
            <person name="Thang M."/>
            <person name="Chan C."/>
        </authorList>
    </citation>
    <scope>NUCLEOTIDE SEQUENCE [LARGE SCALE GENOMIC DNA]</scope>
</reference>
<protein>
    <submittedName>
        <fullName evidence="2">Uncharacterized protein</fullName>
    </submittedName>
</protein>
<comment type="caution">
    <text evidence="2">The sequence shown here is derived from an EMBL/GenBank/DDBJ whole genome shotgun (WGS) entry which is preliminary data.</text>
</comment>
<evidence type="ECO:0000313" key="3">
    <source>
        <dbReference type="Proteomes" id="UP001189429"/>
    </source>
</evidence>
<dbReference type="EMBL" id="CAUYUJ010012278">
    <property type="protein sequence ID" value="CAK0833687.1"/>
    <property type="molecule type" value="Genomic_DNA"/>
</dbReference>
<evidence type="ECO:0000256" key="1">
    <source>
        <dbReference type="SAM" id="MobiDB-lite"/>
    </source>
</evidence>
<evidence type="ECO:0000313" key="2">
    <source>
        <dbReference type="EMBL" id="CAK0833687.1"/>
    </source>
</evidence>
<accession>A0ABN9SPL9</accession>
<dbReference type="Proteomes" id="UP001189429">
    <property type="component" value="Unassembled WGS sequence"/>
</dbReference>
<proteinExistence type="predicted"/>
<keyword evidence="3" id="KW-1185">Reference proteome</keyword>
<feature type="region of interest" description="Disordered" evidence="1">
    <location>
        <begin position="291"/>
        <end position="328"/>
    </location>
</feature>
<feature type="region of interest" description="Disordered" evidence="1">
    <location>
        <begin position="1"/>
        <end position="33"/>
    </location>
</feature>
<organism evidence="2 3">
    <name type="scientific">Prorocentrum cordatum</name>
    <dbReference type="NCBI Taxonomy" id="2364126"/>
    <lineage>
        <taxon>Eukaryota</taxon>
        <taxon>Sar</taxon>
        <taxon>Alveolata</taxon>
        <taxon>Dinophyceae</taxon>
        <taxon>Prorocentrales</taxon>
        <taxon>Prorocentraceae</taxon>
        <taxon>Prorocentrum</taxon>
    </lineage>
</organism>
<feature type="compositionally biased region" description="Basic and acidic residues" evidence="1">
    <location>
        <begin position="298"/>
        <end position="316"/>
    </location>
</feature>